<dbReference type="Gene3D" id="2.40.160.20">
    <property type="match status" value="1"/>
</dbReference>
<evidence type="ECO:0000256" key="1">
    <source>
        <dbReference type="ARBA" id="ARBA00022729"/>
    </source>
</evidence>
<organism evidence="4 5">
    <name type="scientific">Thalassomonas actiniarum</name>
    <dbReference type="NCBI Taxonomy" id="485447"/>
    <lineage>
        <taxon>Bacteria</taxon>
        <taxon>Pseudomonadati</taxon>
        <taxon>Pseudomonadota</taxon>
        <taxon>Gammaproteobacteria</taxon>
        <taxon>Alteromonadales</taxon>
        <taxon>Colwelliaceae</taxon>
        <taxon>Thalassomonas</taxon>
    </lineage>
</organism>
<reference evidence="4 5" key="2">
    <citation type="journal article" date="2022" name="Mar. Drugs">
        <title>Bioassay-Guided Fractionation Leads to the Detection of Cholic Acid Generated by the Rare Thalassomonas sp.</title>
        <authorList>
            <person name="Pheiffer F."/>
            <person name="Schneider Y.K."/>
            <person name="Hansen E.H."/>
            <person name="Andersen J.H."/>
            <person name="Isaksson J."/>
            <person name="Busche T."/>
            <person name="R C."/>
            <person name="Kalinowski J."/>
            <person name="Zyl L.V."/>
            <person name="Trindade M."/>
        </authorList>
    </citation>
    <scope>NUCLEOTIDE SEQUENCE [LARGE SCALE GENOMIC DNA]</scope>
    <source>
        <strain evidence="4 5">A5K-106</strain>
    </source>
</reference>
<feature type="chain" id="PRO_5041994468" evidence="2">
    <location>
        <begin position="19"/>
        <end position="243"/>
    </location>
</feature>
<feature type="domain" description="Outer membrane protein beta-barrel" evidence="3">
    <location>
        <begin position="7"/>
        <end position="243"/>
    </location>
</feature>
<dbReference type="EMBL" id="CP059735">
    <property type="protein sequence ID" value="WDD96910.1"/>
    <property type="molecule type" value="Genomic_DNA"/>
</dbReference>
<dbReference type="Pfam" id="PF13505">
    <property type="entry name" value="OMP_b-brl"/>
    <property type="match status" value="1"/>
</dbReference>
<feature type="signal peptide" evidence="2">
    <location>
        <begin position="1"/>
        <end position="18"/>
    </location>
</feature>
<gene>
    <name evidence="4" type="ORF">SG35_016250</name>
</gene>
<evidence type="ECO:0000256" key="2">
    <source>
        <dbReference type="SAM" id="SignalP"/>
    </source>
</evidence>
<accession>A0AAF0C1M5</accession>
<reference evidence="4 5" key="1">
    <citation type="journal article" date="2015" name="Genome Announc.">
        <title>Draft Genome Sequences of Marine Isolates of Thalassomonas viridans and Thalassomonas actiniarum.</title>
        <authorList>
            <person name="Olonade I."/>
            <person name="van Zyl L.J."/>
            <person name="Trindade M."/>
        </authorList>
    </citation>
    <scope>NUCLEOTIDE SEQUENCE [LARGE SCALE GENOMIC DNA]</scope>
    <source>
        <strain evidence="4 5">A5K-106</strain>
    </source>
</reference>
<proteinExistence type="predicted"/>
<keyword evidence="1 2" id="KW-0732">Signal</keyword>
<dbReference type="Proteomes" id="UP000032568">
    <property type="component" value="Chromosome"/>
</dbReference>
<dbReference type="InterPro" id="IPR027385">
    <property type="entry name" value="Beta-barrel_OMP"/>
</dbReference>
<keyword evidence="5" id="KW-1185">Reference proteome</keyword>
<dbReference type="InterPro" id="IPR011250">
    <property type="entry name" value="OMP/PagP_B-barrel"/>
</dbReference>
<sequence>MNKFVPLACVLFCTSSFANTEPGFFLNLTAGQSSYEGDNAVQRGTNQANTPVNGYKVDNSGVYGLGLGYRFGNGFAVQAEWRSRKFETARGALAANPAGGLSDHTFQTLAKADTDSFMLNGYYEFNTESDKFKPFIKAGIGIAKHDVSAKLDIQPLFQSFDFSSLTACPGNSLFCYPSKDSSELAWSVGTGFNYLVTKSIAVGLDYQYIDFKDAETAIDPLGDQVVFPELKAHEFTATFTYSF</sequence>
<dbReference type="KEGG" id="tact:SG35_016250"/>
<evidence type="ECO:0000313" key="4">
    <source>
        <dbReference type="EMBL" id="WDD96910.1"/>
    </source>
</evidence>
<protein>
    <submittedName>
        <fullName evidence="4">Porin family protein</fullName>
    </submittedName>
</protein>
<dbReference type="SUPFAM" id="SSF56925">
    <property type="entry name" value="OMPA-like"/>
    <property type="match status" value="1"/>
</dbReference>
<dbReference type="RefSeq" id="WP_044836373.1">
    <property type="nucleotide sequence ID" value="NZ_CP059735.1"/>
</dbReference>
<evidence type="ECO:0000259" key="3">
    <source>
        <dbReference type="Pfam" id="PF13505"/>
    </source>
</evidence>
<name>A0AAF0C1M5_9GAMM</name>
<evidence type="ECO:0000313" key="5">
    <source>
        <dbReference type="Proteomes" id="UP000032568"/>
    </source>
</evidence>
<dbReference type="AlphaFoldDB" id="A0AAF0C1M5"/>